<evidence type="ECO:0000256" key="1">
    <source>
        <dbReference type="SAM" id="Coils"/>
    </source>
</evidence>
<sequence length="81" mass="9205">MLDRKTLTIIVAVLLSTVVIIGGMFTIAERFDRRIELESEISELKAENAQLEVLLDQALKTLHHERLLHFGTKSADMEGRE</sequence>
<reference evidence="3" key="1">
    <citation type="submission" date="2019-08" db="EMBL/GenBank/DDBJ databases">
        <authorList>
            <person name="Kucharzyk K."/>
            <person name="Murdoch R.W."/>
            <person name="Higgins S."/>
            <person name="Loffler F."/>
        </authorList>
    </citation>
    <scope>NUCLEOTIDE SEQUENCE</scope>
</reference>
<dbReference type="AlphaFoldDB" id="A0A644WZN5"/>
<organism evidence="3">
    <name type="scientific">bioreactor metagenome</name>
    <dbReference type="NCBI Taxonomy" id="1076179"/>
    <lineage>
        <taxon>unclassified sequences</taxon>
        <taxon>metagenomes</taxon>
        <taxon>ecological metagenomes</taxon>
    </lineage>
</organism>
<keyword evidence="1" id="KW-0175">Coiled coil</keyword>
<feature type="coiled-coil region" evidence="1">
    <location>
        <begin position="27"/>
        <end position="61"/>
    </location>
</feature>
<dbReference type="EMBL" id="VSSQ01001514">
    <property type="protein sequence ID" value="MPM08978.1"/>
    <property type="molecule type" value="Genomic_DNA"/>
</dbReference>
<gene>
    <name evidence="3" type="ORF">SDC9_55294</name>
</gene>
<protein>
    <submittedName>
        <fullName evidence="3">Uncharacterized protein</fullName>
    </submittedName>
</protein>
<evidence type="ECO:0000256" key="2">
    <source>
        <dbReference type="SAM" id="Phobius"/>
    </source>
</evidence>
<keyword evidence="2" id="KW-0812">Transmembrane</keyword>
<name>A0A644WZN5_9ZZZZ</name>
<keyword evidence="2" id="KW-1133">Transmembrane helix</keyword>
<keyword evidence="2" id="KW-0472">Membrane</keyword>
<comment type="caution">
    <text evidence="3">The sequence shown here is derived from an EMBL/GenBank/DDBJ whole genome shotgun (WGS) entry which is preliminary data.</text>
</comment>
<feature type="transmembrane region" description="Helical" evidence="2">
    <location>
        <begin position="6"/>
        <end position="28"/>
    </location>
</feature>
<proteinExistence type="predicted"/>
<evidence type="ECO:0000313" key="3">
    <source>
        <dbReference type="EMBL" id="MPM08978.1"/>
    </source>
</evidence>
<accession>A0A644WZN5</accession>